<proteinExistence type="predicted"/>
<reference evidence="1" key="1">
    <citation type="submission" date="2019-06" db="EMBL/GenBank/DDBJ databases">
        <authorList>
            <person name="Le Quere A."/>
            <person name="Colella S."/>
        </authorList>
    </citation>
    <scope>NUCLEOTIDE SEQUENCE</scope>
    <source>
        <strain evidence="1">EmedicaeMD41</strain>
    </source>
</reference>
<gene>
    <name evidence="1" type="ORF">EMEDMD4_270179</name>
</gene>
<dbReference type="AlphaFoldDB" id="A0A508X0B1"/>
<evidence type="ECO:0000313" key="1">
    <source>
        <dbReference type="EMBL" id="VTZ61403.1"/>
    </source>
</evidence>
<dbReference type="GO" id="GO:0016787">
    <property type="term" value="F:hydrolase activity"/>
    <property type="evidence" value="ECO:0007669"/>
    <property type="project" value="UniProtKB-KW"/>
</dbReference>
<dbReference type="EMBL" id="CABFNB010000092">
    <property type="protein sequence ID" value="VTZ61403.1"/>
    <property type="molecule type" value="Genomic_DNA"/>
</dbReference>
<name>A0A508X0B1_9HYPH</name>
<sequence>MSFVDASAIVAILNEKPGFEELEKRLGEAAGGALRFAVREIAIDSHAGLGAPVAMSRYGKVAGHPAA</sequence>
<accession>A0A508X0B1</accession>
<protein>
    <submittedName>
        <fullName evidence="1">VapC ribonuclease R02377</fullName>
        <ecNumber evidence="1">3.1.-.-</ecNumber>
    </submittedName>
</protein>
<keyword evidence="1" id="KW-0378">Hydrolase</keyword>
<organism evidence="1">
    <name type="scientific">Sinorhizobium medicae</name>
    <dbReference type="NCBI Taxonomy" id="110321"/>
    <lineage>
        <taxon>Bacteria</taxon>
        <taxon>Pseudomonadati</taxon>
        <taxon>Pseudomonadota</taxon>
        <taxon>Alphaproteobacteria</taxon>
        <taxon>Hyphomicrobiales</taxon>
        <taxon>Rhizobiaceae</taxon>
        <taxon>Sinorhizobium/Ensifer group</taxon>
        <taxon>Sinorhizobium</taxon>
    </lineage>
</organism>
<dbReference type="Gene3D" id="3.40.50.1010">
    <property type="entry name" value="5'-nuclease"/>
    <property type="match status" value="1"/>
</dbReference>
<dbReference type="EC" id="3.1.-.-" evidence="1"/>
<dbReference type="Proteomes" id="UP000507954">
    <property type="component" value="Unassembled WGS sequence"/>
</dbReference>